<sequence>MGKKVKKEIETPRKEPFEPLPFESKTPATVVLMLSSPEEDVLAKACYAIYKFAEKGEENKLSLLGLGALPPLCQHINHEDKRVRRNAIMAVGMMAANVDVKIALKKLDVIPSVIEKLLPEEETVVHEFATLCLSTLSVDFVCKVQITENKGLPSLIRLLSGPDPDVTKNTLEIALNLVQDHPNRAALGELGGVPPLLALVRSEFPVIQLLALRILERLTLDRDARAAFREVQGFEKIMDFINDKDLSDLHVEALRVVSNCVADRESLLLVHQTGGLSRLIQLVALSPAPALPEVQTSAATCIAMVARSSENRKLLHAHDVETALVGLLSAEGDGVRTAACHAVATMSIHLVSKDTFRELEALHVVVQLLSHSCVELRQAAVQALSSLTHDSQLNAAAVEEAAGVEVLVQMLSEGSSTLVSHAAATLANMADQEPLRCRILTHGAAAALVGPLQSATTTDSLLQVTRCLAALACEPHARKEFRKAGGLPPLVRLLSSRHKEVRSNACWAISVCANEEATSVELCKLGALESLQEINESPNRRNRFSEVAMFRLLASNLSVKYCVTGRLASTDITTDGFYDAGPVRPGDKVMTLEELSKQHVNRRRPVLVANAAAKLQAQPSEETRTSRGKSRDQKEGDKQQRDGDESNDQPEPALEKLWPPPCDTAFQKLVTEATKSVLILCDPREQYVTLARLVSEALGGAVETDRLHEFHWELHLSELKFRRRSNVVPIGSVCKGIYCHRAMLFKCLADRVGVSCSLVRGEYNRAWNEVLLPGETQPGAPPRPQPRSLYVVDLMHQPGSMLRANTPAAIQYQSI</sequence>
<evidence type="ECO:0000313" key="5">
    <source>
        <dbReference type="Ensembl" id="ENSGMOP00000027166.1"/>
    </source>
</evidence>
<dbReference type="OMA" id="LYPMQSR"/>
<dbReference type="GeneTree" id="ENSGT00940000157476"/>
<dbReference type="Ensembl" id="ENSGMOT00000035724.1">
    <property type="protein sequence ID" value="ENSGMOP00000027166.1"/>
    <property type="gene ID" value="ENSGMOG00000008711.2"/>
</dbReference>
<dbReference type="RefSeq" id="XP_030205034.1">
    <property type="nucleotide sequence ID" value="XM_030349174.1"/>
</dbReference>
<dbReference type="PANTHER" id="PTHR46618">
    <property type="entry name" value="ARMADILLO REPEAT-CONTAINING PROTEIN 3"/>
    <property type="match status" value="1"/>
</dbReference>
<evidence type="ECO:0000256" key="2">
    <source>
        <dbReference type="PROSITE-ProRule" id="PRU00259"/>
    </source>
</evidence>
<feature type="repeat" description="ARM" evidence="2">
    <location>
        <begin position="485"/>
        <end position="509"/>
    </location>
</feature>
<dbReference type="Gene3D" id="1.25.10.10">
    <property type="entry name" value="Leucine-rich Repeat Variant"/>
    <property type="match status" value="3"/>
</dbReference>
<dbReference type="PROSITE" id="PS50176">
    <property type="entry name" value="ARM_REPEAT"/>
    <property type="match status" value="4"/>
</dbReference>
<keyword evidence="6" id="KW-1185">Reference proteome</keyword>
<feature type="region of interest" description="Disordered" evidence="3">
    <location>
        <begin position="612"/>
        <end position="660"/>
    </location>
</feature>
<dbReference type="AlphaFoldDB" id="A0A8C5A574"/>
<dbReference type="Pfam" id="PF00514">
    <property type="entry name" value="Arm"/>
    <property type="match status" value="2"/>
</dbReference>
<gene>
    <name evidence="5" type="primary">ARMC3</name>
    <name evidence="5" type="synonym">armc3</name>
</gene>
<evidence type="ECO:0000256" key="3">
    <source>
        <dbReference type="SAM" id="MobiDB-lite"/>
    </source>
</evidence>
<dbReference type="SUPFAM" id="SSF48371">
    <property type="entry name" value="ARM repeat"/>
    <property type="match status" value="2"/>
</dbReference>
<protein>
    <submittedName>
        <fullName evidence="5">Armadillo repeat containing 3</fullName>
    </submittedName>
</protein>
<feature type="compositionally biased region" description="Basic and acidic residues" evidence="3">
    <location>
        <begin position="621"/>
        <end position="644"/>
    </location>
</feature>
<evidence type="ECO:0000259" key="4">
    <source>
        <dbReference type="Pfam" id="PF14381"/>
    </source>
</evidence>
<proteinExistence type="predicted"/>
<dbReference type="InterPro" id="IPR000225">
    <property type="entry name" value="Armadillo"/>
</dbReference>
<dbReference type="InterPro" id="IPR011989">
    <property type="entry name" value="ARM-like"/>
</dbReference>
<feature type="region of interest" description="Disordered" evidence="3">
    <location>
        <begin position="1"/>
        <end position="21"/>
    </location>
</feature>
<name>A0A8C5A574_GADMO</name>
<dbReference type="OrthoDB" id="7537227at2759"/>
<keyword evidence="1" id="KW-0677">Repeat</keyword>
<feature type="domain" description="EDR1/CTR1/ARMC3-like peptidase-like" evidence="4">
    <location>
        <begin position="663"/>
        <end position="801"/>
    </location>
</feature>
<dbReference type="PANTHER" id="PTHR46618:SF1">
    <property type="entry name" value="ARMADILLO REPEAT-CONTAINING PROTEIN 3"/>
    <property type="match status" value="1"/>
</dbReference>
<dbReference type="InterPro" id="IPR055164">
    <property type="entry name" value="EDR1/CTR1/ARMC3-like_pept-like"/>
</dbReference>
<dbReference type="Proteomes" id="UP000694546">
    <property type="component" value="Chromosome 23"/>
</dbReference>
<reference evidence="5" key="2">
    <citation type="submission" date="2025-09" db="UniProtKB">
        <authorList>
            <consortium name="Ensembl"/>
        </authorList>
    </citation>
    <scope>IDENTIFICATION</scope>
</reference>
<reference evidence="5" key="1">
    <citation type="submission" date="2025-08" db="UniProtKB">
        <authorList>
            <consortium name="Ensembl"/>
        </authorList>
    </citation>
    <scope>IDENTIFICATION</scope>
</reference>
<evidence type="ECO:0000313" key="6">
    <source>
        <dbReference type="Proteomes" id="UP000694546"/>
    </source>
</evidence>
<organism evidence="5 6">
    <name type="scientific">Gadus morhua</name>
    <name type="common">Atlantic cod</name>
    <dbReference type="NCBI Taxonomy" id="8049"/>
    <lineage>
        <taxon>Eukaryota</taxon>
        <taxon>Metazoa</taxon>
        <taxon>Chordata</taxon>
        <taxon>Craniata</taxon>
        <taxon>Vertebrata</taxon>
        <taxon>Euteleostomi</taxon>
        <taxon>Actinopterygii</taxon>
        <taxon>Neopterygii</taxon>
        <taxon>Teleostei</taxon>
        <taxon>Neoteleostei</taxon>
        <taxon>Acanthomorphata</taxon>
        <taxon>Zeiogadaria</taxon>
        <taxon>Gadariae</taxon>
        <taxon>Gadiformes</taxon>
        <taxon>Gadoidei</taxon>
        <taxon>Gadidae</taxon>
        <taxon>Gadus</taxon>
    </lineage>
</organism>
<accession>A0A8C5A574</accession>
<feature type="repeat" description="ARM" evidence="2">
    <location>
        <begin position="360"/>
        <end position="402"/>
    </location>
</feature>
<feature type="repeat" description="ARM" evidence="2">
    <location>
        <begin position="150"/>
        <end position="192"/>
    </location>
</feature>
<evidence type="ECO:0000256" key="1">
    <source>
        <dbReference type="ARBA" id="ARBA00022737"/>
    </source>
</evidence>
<dbReference type="InterPro" id="IPR016024">
    <property type="entry name" value="ARM-type_fold"/>
</dbReference>
<feature type="repeat" description="ARM" evidence="2">
    <location>
        <begin position="402"/>
        <end position="444"/>
    </location>
</feature>
<feature type="compositionally biased region" description="Basic and acidic residues" evidence="3">
    <location>
        <begin position="7"/>
        <end position="17"/>
    </location>
</feature>
<dbReference type="SMART" id="SM00185">
    <property type="entry name" value="ARM"/>
    <property type="match status" value="10"/>
</dbReference>
<dbReference type="GeneID" id="115537332"/>
<dbReference type="Pfam" id="PF14381">
    <property type="entry name" value="EDR1_CTR1_ARMC3_pept"/>
    <property type="match status" value="1"/>
</dbReference>
<dbReference type="InterPro" id="IPR052441">
    <property type="entry name" value="Armadillo-Ser/Thr_Kinase"/>
</dbReference>